<dbReference type="Proteomes" id="UP000703661">
    <property type="component" value="Unassembled WGS sequence"/>
</dbReference>
<dbReference type="EMBL" id="JAAAID010002849">
    <property type="protein sequence ID" value="KAG0003469.1"/>
    <property type="molecule type" value="Genomic_DNA"/>
</dbReference>
<evidence type="ECO:0000313" key="2">
    <source>
        <dbReference type="Proteomes" id="UP000703661"/>
    </source>
</evidence>
<proteinExistence type="predicted"/>
<feature type="non-terminal residue" evidence="1">
    <location>
        <position position="72"/>
    </location>
</feature>
<name>A0A9P6SUB3_9FUNG</name>
<gene>
    <name evidence="1" type="ORF">BGZ80_005789</name>
</gene>
<organism evidence="1 2">
    <name type="scientific">Entomortierella chlamydospora</name>
    <dbReference type="NCBI Taxonomy" id="101097"/>
    <lineage>
        <taxon>Eukaryota</taxon>
        <taxon>Fungi</taxon>
        <taxon>Fungi incertae sedis</taxon>
        <taxon>Mucoromycota</taxon>
        <taxon>Mortierellomycotina</taxon>
        <taxon>Mortierellomycetes</taxon>
        <taxon>Mortierellales</taxon>
        <taxon>Mortierellaceae</taxon>
        <taxon>Entomortierella</taxon>
    </lineage>
</organism>
<keyword evidence="2" id="KW-1185">Reference proteome</keyword>
<accession>A0A9P6SUB3</accession>
<dbReference type="AlphaFoldDB" id="A0A9P6SUB3"/>
<reference evidence="1" key="1">
    <citation type="journal article" date="2020" name="Fungal Divers.">
        <title>Resolving the Mortierellaceae phylogeny through synthesis of multi-gene phylogenetics and phylogenomics.</title>
        <authorList>
            <person name="Vandepol N."/>
            <person name="Liber J."/>
            <person name="Desiro A."/>
            <person name="Na H."/>
            <person name="Kennedy M."/>
            <person name="Barry K."/>
            <person name="Grigoriev I.V."/>
            <person name="Miller A.N."/>
            <person name="O'Donnell K."/>
            <person name="Stajich J.E."/>
            <person name="Bonito G."/>
        </authorList>
    </citation>
    <scope>NUCLEOTIDE SEQUENCE</scope>
    <source>
        <strain evidence="1">NRRL 2769</strain>
    </source>
</reference>
<sequence length="72" mass="8567">MWRRIEILKLIENLQVKQDPQNQDFTEFLLRIGDDKVPPVETGVYKDYVRIPNEYIFEPPVNPSNYPDKSSE</sequence>
<protein>
    <submittedName>
        <fullName evidence="1">Uncharacterized protein</fullName>
    </submittedName>
</protein>
<comment type="caution">
    <text evidence="1">The sequence shown here is derived from an EMBL/GenBank/DDBJ whole genome shotgun (WGS) entry which is preliminary data.</text>
</comment>
<evidence type="ECO:0000313" key="1">
    <source>
        <dbReference type="EMBL" id="KAG0003469.1"/>
    </source>
</evidence>